<dbReference type="PANTHER" id="PTHR42883:SF2">
    <property type="entry name" value="THYMIDYLYLTRANSFERASE"/>
    <property type="match status" value="1"/>
</dbReference>
<evidence type="ECO:0000313" key="3">
    <source>
        <dbReference type="Proteomes" id="UP000229952"/>
    </source>
</evidence>
<name>A0A2G9YY38_9BACT</name>
<reference evidence="2 3" key="1">
    <citation type="submission" date="2017-09" db="EMBL/GenBank/DDBJ databases">
        <title>Depth-based differentiation of microbial function through sediment-hosted aquifers and enrichment of novel symbionts in the deep terrestrial subsurface.</title>
        <authorList>
            <person name="Probst A.J."/>
            <person name="Ladd B."/>
            <person name="Jarett J.K."/>
            <person name="Geller-Mcgrath D.E."/>
            <person name="Sieber C.M."/>
            <person name="Emerson J.B."/>
            <person name="Anantharaman K."/>
            <person name="Thomas B.C."/>
            <person name="Malmstrom R."/>
            <person name="Stieglmeier M."/>
            <person name="Klingl A."/>
            <person name="Woyke T."/>
            <person name="Ryan C.M."/>
            <person name="Banfield J.F."/>
        </authorList>
    </citation>
    <scope>NUCLEOTIDE SEQUENCE [LARGE SCALE GENOMIC DNA]</scope>
    <source>
        <strain evidence="2">CG23_combo_of_CG06-09_8_20_14_all_37_18</strain>
    </source>
</reference>
<organism evidence="2 3">
    <name type="scientific">Candidatus Nealsonbacteria bacterium CG23_combo_of_CG06-09_8_20_14_all_37_18</name>
    <dbReference type="NCBI Taxonomy" id="1974720"/>
    <lineage>
        <taxon>Bacteria</taxon>
        <taxon>Candidatus Nealsoniibacteriota</taxon>
    </lineage>
</organism>
<dbReference type="EMBL" id="PCRQ01000058">
    <property type="protein sequence ID" value="PIP24158.1"/>
    <property type="molecule type" value="Genomic_DNA"/>
</dbReference>
<dbReference type="Pfam" id="PF00483">
    <property type="entry name" value="NTP_transferase"/>
    <property type="match status" value="1"/>
</dbReference>
<protein>
    <recommendedName>
        <fullName evidence="1">Nucleotidyl transferase domain-containing protein</fullName>
    </recommendedName>
</protein>
<dbReference type="PANTHER" id="PTHR42883">
    <property type="entry name" value="GLUCOSE-1-PHOSPHATE THYMIDYLTRANSFERASE"/>
    <property type="match status" value="1"/>
</dbReference>
<feature type="non-terminal residue" evidence="2">
    <location>
        <position position="244"/>
    </location>
</feature>
<evidence type="ECO:0000313" key="2">
    <source>
        <dbReference type="EMBL" id="PIP24158.1"/>
    </source>
</evidence>
<comment type="caution">
    <text evidence="2">The sequence shown here is derived from an EMBL/GenBank/DDBJ whole genome shotgun (WGS) entry which is preliminary data.</text>
</comment>
<proteinExistence type="predicted"/>
<dbReference type="AlphaFoldDB" id="A0A2G9YY38"/>
<sequence length="244" mass="27857">MQAVIIAAGESSRFWPLNNKQHKSQIKIAGKPLIYWTIKSLHEKGINDIVLVVAPNSSIKEELSSAGKELNIKLSFVIQEKPLGTGNAIHLAKEYIKEPFFVFWPYKINAGEIAGDILNMIEKTKAQVVLTGIETNTPWDFGILRMENNKVVGIVENPEKGKEPSNIKVLGAYFLQPDFFDYYQKIKKHHAEDFVDALNFYIRDKATGLIVLEREIPVLKYPWELLEILRIKLKSKDFTNYISP</sequence>
<dbReference type="Proteomes" id="UP000229952">
    <property type="component" value="Unassembled WGS sequence"/>
</dbReference>
<evidence type="ECO:0000259" key="1">
    <source>
        <dbReference type="Pfam" id="PF00483"/>
    </source>
</evidence>
<dbReference type="InterPro" id="IPR029044">
    <property type="entry name" value="Nucleotide-diphossugar_trans"/>
</dbReference>
<gene>
    <name evidence="2" type="ORF">COX35_02230</name>
</gene>
<feature type="domain" description="Nucleotidyl transferase" evidence="1">
    <location>
        <begin position="3"/>
        <end position="204"/>
    </location>
</feature>
<dbReference type="InterPro" id="IPR005835">
    <property type="entry name" value="NTP_transferase_dom"/>
</dbReference>
<dbReference type="SUPFAM" id="SSF53448">
    <property type="entry name" value="Nucleotide-diphospho-sugar transferases"/>
    <property type="match status" value="1"/>
</dbReference>
<dbReference type="Gene3D" id="3.90.550.10">
    <property type="entry name" value="Spore Coat Polysaccharide Biosynthesis Protein SpsA, Chain A"/>
    <property type="match status" value="1"/>
</dbReference>
<accession>A0A2G9YY38</accession>